<proteinExistence type="predicted"/>
<keyword evidence="2" id="KW-1185">Reference proteome</keyword>
<reference evidence="1 2" key="1">
    <citation type="submission" date="2019-03" db="EMBL/GenBank/DDBJ databases">
        <title>First draft genome of Liparis tanakae, snailfish: a comprehensive survey of snailfish specific genes.</title>
        <authorList>
            <person name="Kim W."/>
            <person name="Song I."/>
            <person name="Jeong J.-H."/>
            <person name="Kim D."/>
            <person name="Kim S."/>
            <person name="Ryu S."/>
            <person name="Song J.Y."/>
            <person name="Lee S.K."/>
        </authorList>
    </citation>
    <scope>NUCLEOTIDE SEQUENCE [LARGE SCALE GENOMIC DNA]</scope>
    <source>
        <tissue evidence="1">Muscle</tissue>
    </source>
</reference>
<sequence length="256" mass="27461">MPPVCLPIPDREQLAVRGALVASQANRSTAELKTTTHFNLCRQVRIGPRVSLWGSTWTLSPIVVLCGQSDADSPLLAISQLATHHYEPVRQKMECCCFQSNAASVIWACSRRAWRRAGANSDATAGPAWLRVRPSAPCVVLGGQRRSIPRRHARHLEHLVGGSPPRSRGSSCVYTGLGTVLEVCEAKISGSATLSAPDTSATQKAQNSRPSHCLLPERGTQTLRRCSPVIPSELNASVCAAARPDWGAAPDSSPLF</sequence>
<accession>A0A4Z2H4Y0</accession>
<gene>
    <name evidence="1" type="ORF">EYF80_029426</name>
</gene>
<evidence type="ECO:0000313" key="1">
    <source>
        <dbReference type="EMBL" id="TNN60345.1"/>
    </source>
</evidence>
<dbReference type="EMBL" id="SRLO01000335">
    <property type="protein sequence ID" value="TNN60345.1"/>
    <property type="molecule type" value="Genomic_DNA"/>
</dbReference>
<dbReference type="AlphaFoldDB" id="A0A4Z2H4Y0"/>
<name>A0A4Z2H4Y0_9TELE</name>
<protein>
    <submittedName>
        <fullName evidence="1">Uncharacterized protein</fullName>
    </submittedName>
</protein>
<dbReference type="Proteomes" id="UP000314294">
    <property type="component" value="Unassembled WGS sequence"/>
</dbReference>
<comment type="caution">
    <text evidence="1">The sequence shown here is derived from an EMBL/GenBank/DDBJ whole genome shotgun (WGS) entry which is preliminary data.</text>
</comment>
<organism evidence="1 2">
    <name type="scientific">Liparis tanakae</name>
    <name type="common">Tanaka's snailfish</name>
    <dbReference type="NCBI Taxonomy" id="230148"/>
    <lineage>
        <taxon>Eukaryota</taxon>
        <taxon>Metazoa</taxon>
        <taxon>Chordata</taxon>
        <taxon>Craniata</taxon>
        <taxon>Vertebrata</taxon>
        <taxon>Euteleostomi</taxon>
        <taxon>Actinopterygii</taxon>
        <taxon>Neopterygii</taxon>
        <taxon>Teleostei</taxon>
        <taxon>Neoteleostei</taxon>
        <taxon>Acanthomorphata</taxon>
        <taxon>Eupercaria</taxon>
        <taxon>Perciformes</taxon>
        <taxon>Cottioidei</taxon>
        <taxon>Cottales</taxon>
        <taxon>Liparidae</taxon>
        <taxon>Liparis</taxon>
    </lineage>
</organism>
<evidence type="ECO:0000313" key="2">
    <source>
        <dbReference type="Proteomes" id="UP000314294"/>
    </source>
</evidence>